<dbReference type="InterPro" id="IPR011335">
    <property type="entry name" value="Restrct_endonuc-II-like"/>
</dbReference>
<evidence type="ECO:0000313" key="15">
    <source>
        <dbReference type="Proteomes" id="UP000184196"/>
    </source>
</evidence>
<evidence type="ECO:0000256" key="10">
    <source>
        <dbReference type="ARBA" id="ARBA00023172"/>
    </source>
</evidence>
<dbReference type="RefSeq" id="WP_073167390.1">
    <property type="nucleotide sequence ID" value="NZ_FQUW01000049.1"/>
</dbReference>
<dbReference type="GO" id="GO:0016787">
    <property type="term" value="F:hydrolase activity"/>
    <property type="evidence" value="ECO:0007669"/>
    <property type="project" value="UniProtKB-KW"/>
</dbReference>
<keyword evidence="15" id="KW-1185">Reference proteome</keyword>
<evidence type="ECO:0000256" key="1">
    <source>
        <dbReference type="ARBA" id="ARBA00001946"/>
    </source>
</evidence>
<dbReference type="GO" id="GO:0005737">
    <property type="term" value="C:cytoplasm"/>
    <property type="evidence" value="ECO:0007669"/>
    <property type="project" value="UniProtKB-SubCell"/>
</dbReference>
<evidence type="ECO:0000256" key="2">
    <source>
        <dbReference type="ARBA" id="ARBA00004496"/>
    </source>
</evidence>
<dbReference type="GO" id="GO:0004519">
    <property type="term" value="F:endonuclease activity"/>
    <property type="evidence" value="ECO:0007669"/>
    <property type="project" value="UniProtKB-KW"/>
</dbReference>
<proteinExistence type="inferred from homology"/>
<evidence type="ECO:0000256" key="8">
    <source>
        <dbReference type="ARBA" id="ARBA00022801"/>
    </source>
</evidence>
<reference evidence="15" key="1">
    <citation type="submission" date="2016-11" db="EMBL/GenBank/DDBJ databases">
        <authorList>
            <person name="Varghese N."/>
            <person name="Submissions S."/>
        </authorList>
    </citation>
    <scope>NUCLEOTIDE SEQUENCE [LARGE SCALE GENOMIC DNA]</scope>
    <source>
        <strain evidence="15">DSM 11792</strain>
    </source>
</reference>
<evidence type="ECO:0000256" key="9">
    <source>
        <dbReference type="ARBA" id="ARBA00022842"/>
    </source>
</evidence>
<protein>
    <recommendedName>
        <fullName evidence="13">Holliday junction resolvase RecU</fullName>
    </recommendedName>
</protein>
<dbReference type="GO" id="GO:0046872">
    <property type="term" value="F:metal ion binding"/>
    <property type="evidence" value="ECO:0007669"/>
    <property type="project" value="UniProtKB-KW"/>
</dbReference>
<keyword evidence="4" id="KW-0540">Nuclease</keyword>
<sequence>MLNSRANRGRALEELIERITGNVPGCVLFSQANRWVPLKGGRGGAFPARGAPVDFVGAVRGVPVVLECKEVGKGKRFPLTASRLPEREIQAMERFEEAGGRAFLLVAFWGEDVLAVYPFSFVREKLASGMKSLRVEEGVLFSLGVRKGVPPVSAAGLMEMFVACDYSSNRHVLVGH</sequence>
<evidence type="ECO:0000256" key="6">
    <source>
        <dbReference type="ARBA" id="ARBA00022759"/>
    </source>
</evidence>
<evidence type="ECO:0000313" key="14">
    <source>
        <dbReference type="EMBL" id="SHF66109.1"/>
    </source>
</evidence>
<evidence type="ECO:0000256" key="11">
    <source>
        <dbReference type="ARBA" id="ARBA00023204"/>
    </source>
</evidence>
<dbReference type="EMBL" id="FQUW01000049">
    <property type="protein sequence ID" value="SHF66109.1"/>
    <property type="molecule type" value="Genomic_DNA"/>
</dbReference>
<evidence type="ECO:0000256" key="3">
    <source>
        <dbReference type="ARBA" id="ARBA00022490"/>
    </source>
</evidence>
<evidence type="ECO:0000256" key="12">
    <source>
        <dbReference type="ARBA" id="ARBA00023447"/>
    </source>
</evidence>
<dbReference type="OrthoDB" id="9783592at2"/>
<keyword evidence="3" id="KW-0963">Cytoplasm</keyword>
<name>A0A1M5DGF3_9FIRM</name>
<dbReference type="SUPFAM" id="SSF52980">
    <property type="entry name" value="Restriction endonuclease-like"/>
    <property type="match status" value="1"/>
</dbReference>
<dbReference type="GO" id="GO:0006310">
    <property type="term" value="P:DNA recombination"/>
    <property type="evidence" value="ECO:0007669"/>
    <property type="project" value="UniProtKB-KW"/>
</dbReference>
<dbReference type="InterPro" id="IPR011856">
    <property type="entry name" value="tRNA_endonuc-like_dom_sf"/>
</dbReference>
<keyword evidence="6" id="KW-0255">Endonuclease</keyword>
<comment type="similarity">
    <text evidence="12">Belongs to the RecU family.</text>
</comment>
<dbReference type="GO" id="GO:0003676">
    <property type="term" value="F:nucleic acid binding"/>
    <property type="evidence" value="ECO:0007669"/>
    <property type="project" value="InterPro"/>
</dbReference>
<comment type="subcellular location">
    <subcellularLocation>
        <location evidence="2">Cytoplasm</location>
    </subcellularLocation>
</comment>
<gene>
    <name evidence="14" type="ORF">SAMN02745218_02819</name>
</gene>
<comment type="cofactor">
    <cofactor evidence="1">
        <name>Mg(2+)</name>
        <dbReference type="ChEBI" id="CHEBI:18420"/>
    </cofactor>
</comment>
<keyword evidence="9" id="KW-0460">Magnesium</keyword>
<keyword evidence="8" id="KW-0378">Hydrolase</keyword>
<organism evidence="14 15">
    <name type="scientific">Desulfofundulus australicus DSM 11792</name>
    <dbReference type="NCBI Taxonomy" id="1121425"/>
    <lineage>
        <taxon>Bacteria</taxon>
        <taxon>Bacillati</taxon>
        <taxon>Bacillota</taxon>
        <taxon>Clostridia</taxon>
        <taxon>Eubacteriales</taxon>
        <taxon>Peptococcaceae</taxon>
        <taxon>Desulfofundulus</taxon>
    </lineage>
</organism>
<evidence type="ECO:0000256" key="13">
    <source>
        <dbReference type="ARBA" id="ARBA00029523"/>
    </source>
</evidence>
<evidence type="ECO:0000256" key="7">
    <source>
        <dbReference type="ARBA" id="ARBA00022763"/>
    </source>
</evidence>
<dbReference type="AlphaFoldDB" id="A0A1M5DGF3"/>
<keyword evidence="7" id="KW-0227">DNA damage</keyword>
<keyword evidence="11" id="KW-0234">DNA repair</keyword>
<evidence type="ECO:0000256" key="5">
    <source>
        <dbReference type="ARBA" id="ARBA00022723"/>
    </source>
</evidence>
<dbReference type="InterPro" id="IPR004612">
    <property type="entry name" value="Resolv_RecU"/>
</dbReference>
<evidence type="ECO:0000256" key="4">
    <source>
        <dbReference type="ARBA" id="ARBA00022722"/>
    </source>
</evidence>
<accession>A0A1M5DGF3</accession>
<dbReference type="GO" id="GO:0006281">
    <property type="term" value="P:DNA repair"/>
    <property type="evidence" value="ECO:0007669"/>
    <property type="project" value="UniProtKB-KW"/>
</dbReference>
<keyword evidence="10" id="KW-0233">DNA recombination</keyword>
<dbReference type="Proteomes" id="UP000184196">
    <property type="component" value="Unassembled WGS sequence"/>
</dbReference>
<dbReference type="Gene3D" id="3.40.1350.10">
    <property type="match status" value="1"/>
</dbReference>
<dbReference type="Pfam" id="PF03838">
    <property type="entry name" value="RecU"/>
    <property type="match status" value="1"/>
</dbReference>
<keyword evidence="5" id="KW-0479">Metal-binding</keyword>